<gene>
    <name evidence="5" type="ORF">Daura_32225</name>
</gene>
<reference evidence="5" key="1">
    <citation type="submission" date="2021-04" db="EMBL/GenBank/DDBJ databases">
        <title>Dactylosporangium aurantiacum NRRL B-8018 full assembly.</title>
        <authorList>
            <person name="Hartkoorn R.C."/>
            <person name="Beaudoing E."/>
            <person name="Hot D."/>
        </authorList>
    </citation>
    <scope>NUCLEOTIDE SEQUENCE</scope>
    <source>
        <strain evidence="5">NRRL B-8018</strain>
    </source>
</reference>
<dbReference type="GO" id="GO:0032259">
    <property type="term" value="P:methylation"/>
    <property type="evidence" value="ECO:0007669"/>
    <property type="project" value="UniProtKB-KW"/>
</dbReference>
<dbReference type="RefSeq" id="WP_162189889.1">
    <property type="nucleotide sequence ID" value="NZ_CP073767.1"/>
</dbReference>
<dbReference type="PANTHER" id="PTHR43464:SF19">
    <property type="entry name" value="UBIQUINONE BIOSYNTHESIS O-METHYLTRANSFERASE, MITOCHONDRIAL"/>
    <property type="match status" value="1"/>
</dbReference>
<dbReference type="Pfam" id="PF13489">
    <property type="entry name" value="Methyltransf_23"/>
    <property type="match status" value="1"/>
</dbReference>
<dbReference type="Proteomes" id="UP001058003">
    <property type="component" value="Chromosome"/>
</dbReference>
<dbReference type="InterPro" id="IPR029063">
    <property type="entry name" value="SAM-dependent_MTases_sf"/>
</dbReference>
<organism evidence="5 6">
    <name type="scientific">Dactylosporangium aurantiacum</name>
    <dbReference type="NCBI Taxonomy" id="35754"/>
    <lineage>
        <taxon>Bacteria</taxon>
        <taxon>Bacillati</taxon>
        <taxon>Actinomycetota</taxon>
        <taxon>Actinomycetes</taxon>
        <taxon>Micromonosporales</taxon>
        <taxon>Micromonosporaceae</taxon>
        <taxon>Dactylosporangium</taxon>
    </lineage>
</organism>
<keyword evidence="2" id="KW-0808">Transferase</keyword>
<keyword evidence="1 5" id="KW-0489">Methyltransferase</keyword>
<dbReference type="PANTHER" id="PTHR43464">
    <property type="entry name" value="METHYLTRANSFERASE"/>
    <property type="match status" value="1"/>
</dbReference>
<protein>
    <submittedName>
        <fullName evidence="5">Class I SAM-dependent methyltransferase</fullName>
    </submittedName>
</protein>
<dbReference type="EMBL" id="CP073767">
    <property type="protein sequence ID" value="UWZ51405.1"/>
    <property type="molecule type" value="Genomic_DNA"/>
</dbReference>
<dbReference type="CDD" id="cd02440">
    <property type="entry name" value="AdoMet_MTases"/>
    <property type="match status" value="1"/>
</dbReference>
<dbReference type="Gene3D" id="3.40.50.150">
    <property type="entry name" value="Vaccinia Virus protein VP39"/>
    <property type="match status" value="1"/>
</dbReference>
<sequence>MGDRDDLATLLDEQAAFYRAVAPEYDDHALPFPGGAELARALDAFRPTGSVLELACGPGTWTPQLLRHATDVTAVDASAEMLRIASSRVSSSYATSPHAVSSRPGSSGADSPHGSSPRADSFHGSSPRADSFHGSSPRADSPHGSSPGADSFHGGRAPLRFLQADLFTWRPDRRYDVVFFGFWLSHVPAERFPAFWSLVDDCLQPDGRVCFVDDWHRTDEELIEGEESPIVQRRLTDGTAYRIVKIPHRPAELERQLQRLGWSIQVHPTSGPFYWGSGTRTR</sequence>
<name>A0A9Q9IF53_9ACTN</name>
<keyword evidence="6" id="KW-1185">Reference proteome</keyword>
<dbReference type="AlphaFoldDB" id="A0A9Q9IF53"/>
<evidence type="ECO:0000256" key="2">
    <source>
        <dbReference type="ARBA" id="ARBA00022679"/>
    </source>
</evidence>
<accession>A0A9Q9IF53</accession>
<dbReference type="KEGG" id="daur:Daura_32225"/>
<evidence type="ECO:0000256" key="1">
    <source>
        <dbReference type="ARBA" id="ARBA00022603"/>
    </source>
</evidence>
<feature type="region of interest" description="Disordered" evidence="4">
    <location>
        <begin position="95"/>
        <end position="152"/>
    </location>
</feature>
<dbReference type="GO" id="GO:0008168">
    <property type="term" value="F:methyltransferase activity"/>
    <property type="evidence" value="ECO:0007669"/>
    <property type="project" value="UniProtKB-KW"/>
</dbReference>
<dbReference type="SUPFAM" id="SSF53335">
    <property type="entry name" value="S-adenosyl-L-methionine-dependent methyltransferases"/>
    <property type="match status" value="1"/>
</dbReference>
<evidence type="ECO:0000313" key="6">
    <source>
        <dbReference type="Proteomes" id="UP001058003"/>
    </source>
</evidence>
<evidence type="ECO:0000313" key="5">
    <source>
        <dbReference type="EMBL" id="UWZ51405.1"/>
    </source>
</evidence>
<proteinExistence type="predicted"/>
<keyword evidence="3" id="KW-0949">S-adenosyl-L-methionine</keyword>
<evidence type="ECO:0000256" key="3">
    <source>
        <dbReference type="ARBA" id="ARBA00022691"/>
    </source>
</evidence>
<evidence type="ECO:0000256" key="4">
    <source>
        <dbReference type="SAM" id="MobiDB-lite"/>
    </source>
</evidence>